<feature type="compositionally biased region" description="Basic residues" evidence="1">
    <location>
        <begin position="1"/>
        <end position="16"/>
    </location>
</feature>
<organism evidence="2 3">
    <name type="scientific">Chlamydomonas incerta</name>
    <dbReference type="NCBI Taxonomy" id="51695"/>
    <lineage>
        <taxon>Eukaryota</taxon>
        <taxon>Viridiplantae</taxon>
        <taxon>Chlorophyta</taxon>
        <taxon>core chlorophytes</taxon>
        <taxon>Chlorophyceae</taxon>
        <taxon>CS clade</taxon>
        <taxon>Chlamydomonadales</taxon>
        <taxon>Chlamydomonadaceae</taxon>
        <taxon>Chlamydomonas</taxon>
    </lineage>
</organism>
<evidence type="ECO:0000313" key="2">
    <source>
        <dbReference type="EMBL" id="KAG2443374.1"/>
    </source>
</evidence>
<name>A0A835TMF9_CHLIN</name>
<feature type="region of interest" description="Disordered" evidence="1">
    <location>
        <begin position="282"/>
        <end position="350"/>
    </location>
</feature>
<proteinExistence type="predicted"/>
<dbReference type="EMBL" id="JAEHOC010000003">
    <property type="protein sequence ID" value="KAG2443374.1"/>
    <property type="molecule type" value="Genomic_DNA"/>
</dbReference>
<feature type="region of interest" description="Disordered" evidence="1">
    <location>
        <begin position="223"/>
        <end position="243"/>
    </location>
</feature>
<feature type="region of interest" description="Disordered" evidence="1">
    <location>
        <begin position="1"/>
        <end position="28"/>
    </location>
</feature>
<feature type="region of interest" description="Disordered" evidence="1">
    <location>
        <begin position="140"/>
        <end position="174"/>
    </location>
</feature>
<dbReference type="Proteomes" id="UP000650467">
    <property type="component" value="Unassembled WGS sequence"/>
</dbReference>
<feature type="compositionally biased region" description="Gly residues" evidence="1">
    <location>
        <begin position="144"/>
        <end position="158"/>
    </location>
</feature>
<keyword evidence="3" id="KW-1185">Reference proteome</keyword>
<reference evidence="2" key="1">
    <citation type="journal article" date="2020" name="bioRxiv">
        <title>Comparative genomics of Chlamydomonas.</title>
        <authorList>
            <person name="Craig R.J."/>
            <person name="Hasan A.R."/>
            <person name="Ness R.W."/>
            <person name="Keightley P.D."/>
        </authorList>
    </citation>
    <scope>NUCLEOTIDE SEQUENCE</scope>
    <source>
        <strain evidence="2">SAG 7.73</strain>
    </source>
</reference>
<dbReference type="OrthoDB" id="535035at2759"/>
<gene>
    <name evidence="2" type="ORF">HXX76_001735</name>
</gene>
<sequence>MAGRKQQRTSTRRKAPKAGGGNTSQSQRLHIHINNAAAPRRPANTRTMQRGLLLGPMGLRGLPYMAAPSTTIINQMPSDAYNARFATDALLQGLQSEVRALKSENMGLHDHIDQAWGQVAAAFKPPYTTASYPSDSDFTSTAYGAGGSRSSGGSSGGGPPAPPRRAPSVQMQDAASAVPMPTMPPMLMAPPPPQPVMTPPAPTLALQAPPAAVFMPPSLVVQGPEASMDGSSSSSSGPTIKLEPSRHRTAITIDDSTSAISSRGSNNVTQAVRRRAATATAAAVQSTQGTVGSTIAPLPTIKPEPTARAPPRAKTPTAPSTSTDDSGGSDPSVNSPGVKQAVAVRSSGAGTSRALAEYSRRFSELTKELDQPATSASAKDARRRLRELAFAVGSEVNDQALMDLTKSKAHRSYYNKVSEGAMAAPMASSGYPSNLRYLVKRLVGYSRNTFRLQTLNQTSATAGQIVTVDLPSNSLCDLNTLTMFFKGATTTTAGFAVFPRNIETILERVEIEANGQIIQVGSSMYINQLWQIIADTSMGEDVTNRRRILQGASDIAAAPTANQTNVQFAIQNWLGFLGSVKPSVLDTSLIGNVRLRLTLAQPVILAKSPTCAGENYSLSDIFFTVDTLSIDDGVFYQMHQQFLSSGGVYELPFHQYLAFTSTGGMSQTTKFSLSTQSLNRCWATFLTGGSFPLAAAPTTGAFVDPNSLTSPYFTRLGSAGTIAYGTTTNNTPITYTLSNYQFSVNGVPFPNFRPDTNQAYALMLNGYGLSQDTLGGGHKNLDSLTKWNNAFWVACASFEHGSDDYISGIDTRGNVAQGFWETQGTISQGANVGTGGSNPGTSLTAVVFCEITSVLRVGAGRQLELVM</sequence>
<accession>A0A835TMF9</accession>
<evidence type="ECO:0000313" key="3">
    <source>
        <dbReference type="Proteomes" id="UP000650467"/>
    </source>
</evidence>
<evidence type="ECO:0000256" key="1">
    <source>
        <dbReference type="SAM" id="MobiDB-lite"/>
    </source>
</evidence>
<feature type="compositionally biased region" description="Low complexity" evidence="1">
    <location>
        <begin position="303"/>
        <end position="332"/>
    </location>
</feature>
<comment type="caution">
    <text evidence="2">The sequence shown here is derived from an EMBL/GenBank/DDBJ whole genome shotgun (WGS) entry which is preliminary data.</text>
</comment>
<dbReference type="AlphaFoldDB" id="A0A835TMF9"/>
<protein>
    <submittedName>
        <fullName evidence="2">Uncharacterized protein</fullName>
    </submittedName>
</protein>